<organism evidence="2 3">
    <name type="scientific">Sphingomonas dokdonensis</name>
    <dbReference type="NCBI Taxonomy" id="344880"/>
    <lineage>
        <taxon>Bacteria</taxon>
        <taxon>Pseudomonadati</taxon>
        <taxon>Pseudomonadota</taxon>
        <taxon>Alphaproteobacteria</taxon>
        <taxon>Sphingomonadales</taxon>
        <taxon>Sphingomonadaceae</taxon>
        <taxon>Sphingomonas</taxon>
    </lineage>
</organism>
<dbReference type="Gene3D" id="3.10.620.30">
    <property type="match status" value="1"/>
</dbReference>
<evidence type="ECO:0000259" key="1">
    <source>
        <dbReference type="SMART" id="SM00460"/>
    </source>
</evidence>
<protein>
    <recommendedName>
        <fullName evidence="1">Transglutaminase-like domain-containing protein</fullName>
    </recommendedName>
</protein>
<gene>
    <name evidence="2" type="ORF">SPDO_14920</name>
</gene>
<evidence type="ECO:0000313" key="2">
    <source>
        <dbReference type="EMBL" id="OWK31483.1"/>
    </source>
</evidence>
<dbReference type="PANTHER" id="PTHR33490">
    <property type="entry name" value="BLR5614 PROTEIN-RELATED"/>
    <property type="match status" value="1"/>
</dbReference>
<feature type="domain" description="Transglutaminase-like" evidence="1">
    <location>
        <begin position="159"/>
        <end position="220"/>
    </location>
</feature>
<dbReference type="Pfam" id="PF01841">
    <property type="entry name" value="Transglut_core"/>
    <property type="match status" value="1"/>
</dbReference>
<dbReference type="InterPro" id="IPR038765">
    <property type="entry name" value="Papain-like_cys_pep_sf"/>
</dbReference>
<sequence length="265" mass="28656">MRLSIDHRTVYAFTAPQGRIVQLLRMTPSDTHDQTVADWQIAVDCDSRMTQHRDGFGNATTMLYCEGAIERIELIVSGEVVTSSSDGVLRGVTECLPPRFFLRTTPATAANQAIMSFASEVSSGRDLAALRRLNTAVRERFADDCGRPEAGRTAAEAFVLDALTPRDMAHVFIAAARAAGAPARYVTGYCDLTGDHRPTPHGWAEAHIDDLGWVAFDPWLGRSPEEHHVRVAIALDAGGASPVAGSRLGDGVERLEVDVTVQGDD</sequence>
<dbReference type="OrthoDB" id="9804023at2"/>
<dbReference type="RefSeq" id="WP_088366815.1">
    <property type="nucleotide sequence ID" value="NZ_NBBI01000002.1"/>
</dbReference>
<dbReference type="SMART" id="SM00460">
    <property type="entry name" value="TGc"/>
    <property type="match status" value="1"/>
</dbReference>
<evidence type="ECO:0000313" key="3">
    <source>
        <dbReference type="Proteomes" id="UP000197290"/>
    </source>
</evidence>
<dbReference type="InterPro" id="IPR002931">
    <property type="entry name" value="Transglutaminase-like"/>
</dbReference>
<proteinExistence type="predicted"/>
<dbReference type="SUPFAM" id="SSF54001">
    <property type="entry name" value="Cysteine proteinases"/>
    <property type="match status" value="1"/>
</dbReference>
<keyword evidence="3" id="KW-1185">Reference proteome</keyword>
<dbReference type="AlphaFoldDB" id="A0A245ZP24"/>
<name>A0A245ZP24_9SPHN</name>
<dbReference type="PANTHER" id="PTHR33490:SF6">
    <property type="entry name" value="SLL1049 PROTEIN"/>
    <property type="match status" value="1"/>
</dbReference>
<dbReference type="EMBL" id="NBBI01000002">
    <property type="protein sequence ID" value="OWK31483.1"/>
    <property type="molecule type" value="Genomic_DNA"/>
</dbReference>
<accession>A0A245ZP24</accession>
<dbReference type="Pfam" id="PF08379">
    <property type="entry name" value="Bact_transglu_N"/>
    <property type="match status" value="1"/>
</dbReference>
<dbReference type="InterPro" id="IPR013589">
    <property type="entry name" value="Bac_transglu_N"/>
</dbReference>
<reference evidence="2 3" key="1">
    <citation type="submission" date="2017-03" db="EMBL/GenBank/DDBJ databases">
        <title>Genome sequence of Sphingomonas dokdonensis DSM 21029.</title>
        <authorList>
            <person name="Poehlein A."/>
            <person name="Wuebbeler J.H."/>
            <person name="Steinbuechel A."/>
            <person name="Daniel R."/>
        </authorList>
    </citation>
    <scope>NUCLEOTIDE SEQUENCE [LARGE SCALE GENOMIC DNA]</scope>
    <source>
        <strain evidence="2 3">DSM 21029</strain>
    </source>
</reference>
<dbReference type="Proteomes" id="UP000197290">
    <property type="component" value="Unassembled WGS sequence"/>
</dbReference>
<comment type="caution">
    <text evidence="2">The sequence shown here is derived from an EMBL/GenBank/DDBJ whole genome shotgun (WGS) entry which is preliminary data.</text>
</comment>